<sequence length="190" mass="21962">MASSSQQAMDYEDVSTRTTSVDAENIYSTVIYCEGCRLSGLLNGMCRCQYCDRWRELQYQTMKLKQITGKSNESWREMLSKKKASEARGKLVSSLHRRVVENKSSKRKIYSEKSAFKESGGKKMEKRMKSYITRIRILDQCINEIKVNDESRYDVTDLSDLVSALNIEKEPTSLFDLTLSELRELHANQL</sequence>
<keyword evidence="1" id="KW-1185">Reference proteome</keyword>
<dbReference type="AlphaFoldDB" id="A0A979FHH9"/>
<dbReference type="GeneID" id="125177749"/>
<name>A0A979FHH9_HYAAZ</name>
<proteinExistence type="predicted"/>
<evidence type="ECO:0000313" key="2">
    <source>
        <dbReference type="RefSeq" id="XP_047736046.1"/>
    </source>
</evidence>
<dbReference type="RefSeq" id="XP_047736046.1">
    <property type="nucleotide sequence ID" value="XM_047880090.1"/>
</dbReference>
<gene>
    <name evidence="2" type="primary">LOC125177749</name>
</gene>
<protein>
    <submittedName>
        <fullName evidence="2">Uncharacterized protein LOC125177749</fullName>
    </submittedName>
</protein>
<reference evidence="2" key="1">
    <citation type="submission" date="2025-08" db="UniProtKB">
        <authorList>
            <consortium name="RefSeq"/>
        </authorList>
    </citation>
    <scope>IDENTIFICATION</scope>
    <source>
        <tissue evidence="2">Whole organism</tissue>
    </source>
</reference>
<dbReference type="KEGG" id="hazt:125177749"/>
<dbReference type="Proteomes" id="UP000694843">
    <property type="component" value="Unplaced"/>
</dbReference>
<organism evidence="1 2">
    <name type="scientific">Hyalella azteca</name>
    <name type="common">Amphipod</name>
    <dbReference type="NCBI Taxonomy" id="294128"/>
    <lineage>
        <taxon>Eukaryota</taxon>
        <taxon>Metazoa</taxon>
        <taxon>Ecdysozoa</taxon>
        <taxon>Arthropoda</taxon>
        <taxon>Crustacea</taxon>
        <taxon>Multicrustacea</taxon>
        <taxon>Malacostraca</taxon>
        <taxon>Eumalacostraca</taxon>
        <taxon>Peracarida</taxon>
        <taxon>Amphipoda</taxon>
        <taxon>Senticaudata</taxon>
        <taxon>Talitrida</taxon>
        <taxon>Talitroidea</taxon>
        <taxon>Hyalellidae</taxon>
        <taxon>Hyalella</taxon>
    </lineage>
</organism>
<accession>A0A979FHH9</accession>
<evidence type="ECO:0000313" key="1">
    <source>
        <dbReference type="Proteomes" id="UP000694843"/>
    </source>
</evidence>